<dbReference type="Proteomes" id="UP000762676">
    <property type="component" value="Unassembled WGS sequence"/>
</dbReference>
<evidence type="ECO:0000313" key="2">
    <source>
        <dbReference type="Proteomes" id="UP000762676"/>
    </source>
</evidence>
<comment type="caution">
    <text evidence="1">The sequence shown here is derived from an EMBL/GenBank/DDBJ whole genome shotgun (WGS) entry which is preliminary data.</text>
</comment>
<dbReference type="InterPro" id="IPR052896">
    <property type="entry name" value="GGT-like_enzyme"/>
</dbReference>
<evidence type="ECO:0000313" key="1">
    <source>
        <dbReference type="EMBL" id="GFS01900.1"/>
    </source>
</evidence>
<sequence>MINGKYFFSVYRNIYEPPTDLDSISLEEGIPGPVQLKLENLGHNVSLLSGLERSLFGRGQAISCGSSWWRCSNESGGDGTKQVGNAKKTDASQDVVYWAGSDPRADGLVAAY</sequence>
<dbReference type="PANTHER" id="PTHR43881:SF1">
    <property type="entry name" value="GAMMA-GLUTAMYLTRANSPEPTIDASE (AFU_ORTHOLOGUE AFUA_4G13580)"/>
    <property type="match status" value="1"/>
</dbReference>
<dbReference type="PANTHER" id="PTHR43881">
    <property type="entry name" value="GAMMA-GLUTAMYLTRANSPEPTIDASE (AFU_ORTHOLOGUE AFUA_4G13580)"/>
    <property type="match status" value="1"/>
</dbReference>
<protein>
    <submittedName>
        <fullName evidence="1">Gamma-glutamyltranspeptidase</fullName>
    </submittedName>
</protein>
<organism evidence="1 2">
    <name type="scientific">Elysia marginata</name>
    <dbReference type="NCBI Taxonomy" id="1093978"/>
    <lineage>
        <taxon>Eukaryota</taxon>
        <taxon>Metazoa</taxon>
        <taxon>Spiralia</taxon>
        <taxon>Lophotrochozoa</taxon>
        <taxon>Mollusca</taxon>
        <taxon>Gastropoda</taxon>
        <taxon>Heterobranchia</taxon>
        <taxon>Euthyneura</taxon>
        <taxon>Panpulmonata</taxon>
        <taxon>Sacoglossa</taxon>
        <taxon>Placobranchoidea</taxon>
        <taxon>Plakobranchidae</taxon>
        <taxon>Elysia</taxon>
    </lineage>
</organism>
<reference evidence="1 2" key="1">
    <citation type="journal article" date="2021" name="Elife">
        <title>Chloroplast acquisition without the gene transfer in kleptoplastic sea slugs, Plakobranchus ocellatus.</title>
        <authorList>
            <person name="Maeda T."/>
            <person name="Takahashi S."/>
            <person name="Yoshida T."/>
            <person name="Shimamura S."/>
            <person name="Takaki Y."/>
            <person name="Nagai Y."/>
            <person name="Toyoda A."/>
            <person name="Suzuki Y."/>
            <person name="Arimoto A."/>
            <person name="Ishii H."/>
            <person name="Satoh N."/>
            <person name="Nishiyama T."/>
            <person name="Hasebe M."/>
            <person name="Maruyama T."/>
            <person name="Minagawa J."/>
            <person name="Obokata J."/>
            <person name="Shigenobu S."/>
        </authorList>
    </citation>
    <scope>NUCLEOTIDE SEQUENCE [LARGE SCALE GENOMIC DNA]</scope>
</reference>
<dbReference type="EMBL" id="BMAT01012909">
    <property type="protein sequence ID" value="GFS01900.1"/>
    <property type="molecule type" value="Genomic_DNA"/>
</dbReference>
<dbReference type="InterPro" id="IPR043137">
    <property type="entry name" value="GGT_ssub_C"/>
</dbReference>
<dbReference type="AlphaFoldDB" id="A0AAV4HWD8"/>
<proteinExistence type="predicted"/>
<name>A0AAV4HWD8_9GAST</name>
<keyword evidence="2" id="KW-1185">Reference proteome</keyword>
<accession>A0AAV4HWD8</accession>
<gene>
    <name evidence="1" type="ORF">ElyMa_006433000</name>
</gene>
<dbReference type="Gene3D" id="3.60.20.40">
    <property type="match status" value="1"/>
</dbReference>